<dbReference type="CDD" id="cd03392">
    <property type="entry name" value="PAP2_like_2"/>
    <property type="match status" value="1"/>
</dbReference>
<evidence type="ECO:0000259" key="2">
    <source>
        <dbReference type="SMART" id="SM00014"/>
    </source>
</evidence>
<protein>
    <submittedName>
        <fullName evidence="3">PAP2 family protein</fullName>
    </submittedName>
</protein>
<evidence type="ECO:0000313" key="4">
    <source>
        <dbReference type="Proteomes" id="UP000050973"/>
    </source>
</evidence>
<gene>
    <name evidence="3" type="ORF">FC49_GL001620</name>
</gene>
<dbReference type="InterPro" id="IPR000326">
    <property type="entry name" value="PAP2/HPO"/>
</dbReference>
<feature type="transmembrane region" description="Helical" evidence="1">
    <location>
        <begin position="190"/>
        <end position="211"/>
    </location>
</feature>
<dbReference type="InterPro" id="IPR036938">
    <property type="entry name" value="PAP2/HPO_sf"/>
</dbReference>
<accession>A0A0R1WGK2</accession>
<dbReference type="Proteomes" id="UP000050973">
    <property type="component" value="Unassembled WGS sequence"/>
</dbReference>
<feature type="transmembrane region" description="Helical" evidence="1">
    <location>
        <begin position="162"/>
        <end position="184"/>
    </location>
</feature>
<keyword evidence="1" id="KW-0472">Membrane</keyword>
<dbReference type="EMBL" id="AZGE01000050">
    <property type="protein sequence ID" value="KRM14006.1"/>
    <property type="molecule type" value="Genomic_DNA"/>
</dbReference>
<feature type="transmembrane region" description="Helical" evidence="1">
    <location>
        <begin position="135"/>
        <end position="155"/>
    </location>
</feature>
<dbReference type="SUPFAM" id="SSF48317">
    <property type="entry name" value="Acid phosphatase/Vanadium-dependent haloperoxidase"/>
    <property type="match status" value="1"/>
</dbReference>
<reference evidence="3 4" key="1">
    <citation type="journal article" date="2015" name="Genome Announc.">
        <title>Expanding the biotechnology potential of lactobacilli through comparative genomics of 213 strains and associated genera.</title>
        <authorList>
            <person name="Sun Z."/>
            <person name="Harris H.M."/>
            <person name="McCann A."/>
            <person name="Guo C."/>
            <person name="Argimon S."/>
            <person name="Zhang W."/>
            <person name="Yang X."/>
            <person name="Jeffery I.B."/>
            <person name="Cooney J.C."/>
            <person name="Kagawa T.F."/>
            <person name="Liu W."/>
            <person name="Song Y."/>
            <person name="Salvetti E."/>
            <person name="Wrobel A."/>
            <person name="Rasinkangas P."/>
            <person name="Parkhill J."/>
            <person name="Rea M.C."/>
            <person name="O'Sullivan O."/>
            <person name="Ritari J."/>
            <person name="Douillard F.P."/>
            <person name="Paul Ross R."/>
            <person name="Yang R."/>
            <person name="Briner A.E."/>
            <person name="Felis G.E."/>
            <person name="de Vos W.M."/>
            <person name="Barrangou R."/>
            <person name="Klaenhammer T.R."/>
            <person name="Caufield P.W."/>
            <person name="Cui Y."/>
            <person name="Zhang H."/>
            <person name="O'Toole P.W."/>
        </authorList>
    </citation>
    <scope>NUCLEOTIDE SEQUENCE [LARGE SCALE GENOMIC DNA]</scope>
    <source>
        <strain evidence="3 4">DSM 4864</strain>
    </source>
</reference>
<dbReference type="Pfam" id="PF01569">
    <property type="entry name" value="PAP2"/>
    <property type="match status" value="1"/>
</dbReference>
<dbReference type="AlphaFoldDB" id="A0A0R1WGK2"/>
<dbReference type="SMART" id="SM00014">
    <property type="entry name" value="acidPPc"/>
    <property type="match status" value="1"/>
</dbReference>
<dbReference type="Gene3D" id="1.20.144.10">
    <property type="entry name" value="Phosphatidic acid phosphatase type 2/haloperoxidase"/>
    <property type="match status" value="1"/>
</dbReference>
<name>A0A0R1WGK2_9LACO</name>
<keyword evidence="1" id="KW-0812">Transmembrane</keyword>
<proteinExistence type="predicted"/>
<dbReference type="PATRIC" id="fig|1423779.3.peg.1679"/>
<feature type="transmembrane region" description="Helical" evidence="1">
    <location>
        <begin position="58"/>
        <end position="87"/>
    </location>
</feature>
<evidence type="ECO:0000313" key="3">
    <source>
        <dbReference type="EMBL" id="KRM14006.1"/>
    </source>
</evidence>
<dbReference type="PANTHER" id="PTHR14969">
    <property type="entry name" value="SPHINGOSINE-1-PHOSPHATE PHOSPHOHYDROLASE"/>
    <property type="match status" value="1"/>
</dbReference>
<feature type="transmembrane region" description="Helical" evidence="1">
    <location>
        <begin position="94"/>
        <end position="115"/>
    </location>
</feature>
<keyword evidence="1" id="KW-1133">Transmembrane helix</keyword>
<sequence length="226" mass="25747">MNMFIERDSHRWRRFLLSGGFFLALLLLIKYNSSVVTMMDAVLQSLFTSQRLEAMGWFHALMTLLSFLASPKLDLLWVLIIAIFLWLHRCQIPALWAIGTIIGGDVLGTIVKHIVKRARPAQHLAADDGYSFPSGHTLGIFLVAAIILLVVLPLVQRRSVRTICQILIVFVIFFVAISRVYLYAHWPFDTISAMLLAYAWLQVAEWLYVAWAPRLKQVSFLSSSNI</sequence>
<evidence type="ECO:0000256" key="1">
    <source>
        <dbReference type="SAM" id="Phobius"/>
    </source>
</evidence>
<feature type="domain" description="Phosphatidic acid phosphatase type 2/haloperoxidase" evidence="2">
    <location>
        <begin position="91"/>
        <end position="205"/>
    </location>
</feature>
<dbReference type="PANTHER" id="PTHR14969:SF13">
    <property type="entry name" value="AT30094P"/>
    <property type="match status" value="1"/>
</dbReference>
<organism evidence="3 4">
    <name type="scientific">Limosilactobacillus oris DSM 4864</name>
    <dbReference type="NCBI Taxonomy" id="1423779"/>
    <lineage>
        <taxon>Bacteria</taxon>
        <taxon>Bacillati</taxon>
        <taxon>Bacillota</taxon>
        <taxon>Bacilli</taxon>
        <taxon>Lactobacillales</taxon>
        <taxon>Lactobacillaceae</taxon>
        <taxon>Limosilactobacillus</taxon>
    </lineage>
</organism>
<comment type="caution">
    <text evidence="3">The sequence shown here is derived from an EMBL/GenBank/DDBJ whole genome shotgun (WGS) entry which is preliminary data.</text>
</comment>